<protein>
    <submittedName>
        <fullName evidence="1">Uncharacterized protein</fullName>
    </submittedName>
</protein>
<dbReference type="AlphaFoldDB" id="A0A8H4URJ7"/>
<dbReference type="EMBL" id="JABEYC010000124">
    <property type="protein sequence ID" value="KAF4982359.1"/>
    <property type="molecule type" value="Genomic_DNA"/>
</dbReference>
<gene>
    <name evidence="1" type="ORF">FZEAL_2011</name>
</gene>
<dbReference type="OrthoDB" id="5120070at2759"/>
<name>A0A8H4URJ7_9HYPO</name>
<keyword evidence="2" id="KW-1185">Reference proteome</keyword>
<dbReference type="Proteomes" id="UP000635477">
    <property type="component" value="Unassembled WGS sequence"/>
</dbReference>
<comment type="caution">
    <text evidence="1">The sequence shown here is derived from an EMBL/GenBank/DDBJ whole genome shotgun (WGS) entry which is preliminary data.</text>
</comment>
<evidence type="ECO:0000313" key="1">
    <source>
        <dbReference type="EMBL" id="KAF4982359.1"/>
    </source>
</evidence>
<reference evidence="1" key="1">
    <citation type="journal article" date="2020" name="BMC Genomics">
        <title>Correction to: Identification and distribution of gene clusters required for synthesis of sphingolipid metabolism inhibitors in diverse species of the filamentous fungus Fusarium.</title>
        <authorList>
            <person name="Kim H.S."/>
            <person name="Lohmar J.M."/>
            <person name="Busman M."/>
            <person name="Brown D.W."/>
            <person name="Naumann T.A."/>
            <person name="Divon H.H."/>
            <person name="Lysoe E."/>
            <person name="Uhlig S."/>
            <person name="Proctor R.H."/>
        </authorList>
    </citation>
    <scope>NUCLEOTIDE SEQUENCE</scope>
    <source>
        <strain evidence="1">NRRL 22465</strain>
    </source>
</reference>
<proteinExistence type="predicted"/>
<reference evidence="1" key="2">
    <citation type="submission" date="2020-05" db="EMBL/GenBank/DDBJ databases">
        <authorList>
            <person name="Kim H.-S."/>
            <person name="Proctor R.H."/>
            <person name="Brown D.W."/>
        </authorList>
    </citation>
    <scope>NUCLEOTIDE SEQUENCE</scope>
    <source>
        <strain evidence="1">NRRL 22465</strain>
    </source>
</reference>
<accession>A0A8H4URJ7</accession>
<evidence type="ECO:0000313" key="2">
    <source>
        <dbReference type="Proteomes" id="UP000635477"/>
    </source>
</evidence>
<organism evidence="1 2">
    <name type="scientific">Fusarium zealandicum</name>
    <dbReference type="NCBI Taxonomy" id="1053134"/>
    <lineage>
        <taxon>Eukaryota</taxon>
        <taxon>Fungi</taxon>
        <taxon>Dikarya</taxon>
        <taxon>Ascomycota</taxon>
        <taxon>Pezizomycotina</taxon>
        <taxon>Sordariomycetes</taxon>
        <taxon>Hypocreomycetidae</taxon>
        <taxon>Hypocreales</taxon>
        <taxon>Nectriaceae</taxon>
        <taxon>Fusarium</taxon>
        <taxon>Fusarium staphyleae species complex</taxon>
    </lineage>
</organism>
<sequence length="265" mass="30068">MSNWEDIPPPPEDTFTIEDIRRGNKPHVNVVVRTGLIGFFLEYYQVEGEGRSHQHFFVRLNEAVRFKDHDGEMAAIKGCAIWMEPSAVPGAEAELKMRFVIGTRAFFVPLASFRFPMNNATLEYPHHDTIIDLINILQGSDSSLPWSHRTNLLRFRFCDGPEGPEGARDVLTQWMIRLNMMSVVDWQYSDQVILEANFIGARDAVDEATFDSVIGTELAGDGYEDPDGSFMVDVTLSQVRRGNFSSPRVRRVTSHQGMILPYQVL</sequence>